<accession>A0A7S1BMT4</accession>
<dbReference type="SUPFAM" id="SSF55469">
    <property type="entry name" value="FMN-dependent nitroreductase-like"/>
    <property type="match status" value="1"/>
</dbReference>
<evidence type="ECO:0000256" key="1">
    <source>
        <dbReference type="SAM" id="Phobius"/>
    </source>
</evidence>
<dbReference type="PANTHER" id="PTHR43543">
    <property type="entry name" value="MALONIC SEMIALDEHYDE REDUCTASE RUTE-RELATED"/>
    <property type="match status" value="1"/>
</dbReference>
<dbReference type="PANTHER" id="PTHR43543:SF1">
    <property type="entry name" value="MALONIC SEMIALDEHYDE REDUCTASE RUTE-RELATED"/>
    <property type="match status" value="1"/>
</dbReference>
<reference evidence="3" key="1">
    <citation type="submission" date="2021-01" db="EMBL/GenBank/DDBJ databases">
        <authorList>
            <person name="Corre E."/>
            <person name="Pelletier E."/>
            <person name="Niang G."/>
            <person name="Scheremetjew M."/>
            <person name="Finn R."/>
            <person name="Kale V."/>
            <person name="Holt S."/>
            <person name="Cochrane G."/>
            <person name="Meng A."/>
            <person name="Brown T."/>
            <person name="Cohen L."/>
        </authorList>
    </citation>
    <scope>NUCLEOTIDE SEQUENCE</scope>
    <source>
        <strain evidence="3">308</strain>
    </source>
</reference>
<dbReference type="InterPro" id="IPR029479">
    <property type="entry name" value="Nitroreductase"/>
</dbReference>
<evidence type="ECO:0000259" key="2">
    <source>
        <dbReference type="Pfam" id="PF00881"/>
    </source>
</evidence>
<dbReference type="AlphaFoldDB" id="A0A7S1BMT4"/>
<dbReference type="Pfam" id="PF00881">
    <property type="entry name" value="Nitroreductase"/>
    <property type="match status" value="1"/>
</dbReference>
<keyword evidence="1" id="KW-0472">Membrane</keyword>
<sequence length="389" mass="42666">MSYLVPYGVKSQLLRQDCRLLLGVISNIFFALAVSNLFLTAAAFQSQRPTYFLARSQLLSPNALSRRFSRSDDDDDDIIVASSTDTSLSEAFVTILSSRYACTRFRPYSSSVDRGESTSPLSSAGDPNPAAVLAARRVLTSCVATVPSGFNSQPYRAVMVSSAAGRSALSAACIGRNADRVRQSDVSVVFLADRECGRTMGEYIALMEGEVVDQTPRLLRRKYFKVSTLIFLFSSGYPLPRIFAVPLSFCLRCGVAAAQFVLRRLGSASFLARQGLVLPTLGSAETWSYKNTMLFAMSYMLGMTAKNIETCPMEGYDAGMVRRALGVTGRYGVPIIVCAGTAYKTLNRDSDVEVEKITDDVGVKHGSRRREMEHGGTPRYKYEEMVKEI</sequence>
<protein>
    <recommendedName>
        <fullName evidence="2">Nitroreductase domain-containing protein</fullName>
    </recommendedName>
</protein>
<evidence type="ECO:0000313" key="3">
    <source>
        <dbReference type="EMBL" id="CAD8890928.1"/>
    </source>
</evidence>
<feature type="transmembrane region" description="Helical" evidence="1">
    <location>
        <begin position="20"/>
        <end position="44"/>
    </location>
</feature>
<dbReference type="GO" id="GO:0016491">
    <property type="term" value="F:oxidoreductase activity"/>
    <property type="evidence" value="ECO:0007669"/>
    <property type="project" value="InterPro"/>
</dbReference>
<proteinExistence type="predicted"/>
<feature type="domain" description="Nitroreductase" evidence="2">
    <location>
        <begin position="139"/>
        <end position="340"/>
    </location>
</feature>
<keyword evidence="1" id="KW-1133">Transmembrane helix</keyword>
<gene>
    <name evidence="3" type="ORF">CHYS00102_LOCUS18134</name>
</gene>
<organism evidence="3">
    <name type="scientific">Corethron hystrix</name>
    <dbReference type="NCBI Taxonomy" id="216773"/>
    <lineage>
        <taxon>Eukaryota</taxon>
        <taxon>Sar</taxon>
        <taxon>Stramenopiles</taxon>
        <taxon>Ochrophyta</taxon>
        <taxon>Bacillariophyta</taxon>
        <taxon>Coscinodiscophyceae</taxon>
        <taxon>Corethrophycidae</taxon>
        <taxon>Corethrales</taxon>
        <taxon>Corethraceae</taxon>
        <taxon>Corethron</taxon>
    </lineage>
</organism>
<name>A0A7S1BMT4_9STRA</name>
<dbReference type="InterPro" id="IPR000415">
    <property type="entry name" value="Nitroreductase-like"/>
</dbReference>
<dbReference type="InterPro" id="IPR050461">
    <property type="entry name" value="Nitroreductase_HadB/RutE"/>
</dbReference>
<dbReference type="Gene3D" id="3.40.109.10">
    <property type="entry name" value="NADH Oxidase"/>
    <property type="match status" value="1"/>
</dbReference>
<dbReference type="EMBL" id="HBFR01025277">
    <property type="protein sequence ID" value="CAD8890928.1"/>
    <property type="molecule type" value="Transcribed_RNA"/>
</dbReference>
<keyword evidence="1" id="KW-0812">Transmembrane</keyword>